<comment type="caution">
    <text evidence="1">The sequence shown here is derived from an EMBL/GenBank/DDBJ whole genome shotgun (WGS) entry which is preliminary data.</text>
</comment>
<dbReference type="Proteomes" id="UP001219525">
    <property type="component" value="Unassembled WGS sequence"/>
</dbReference>
<evidence type="ECO:0000313" key="2">
    <source>
        <dbReference type="Proteomes" id="UP001219525"/>
    </source>
</evidence>
<dbReference type="AlphaFoldDB" id="A0AAD6UQ10"/>
<name>A0AAD6UQ10_9AGAR</name>
<protein>
    <submittedName>
        <fullName evidence="1">Uncharacterized protein</fullName>
    </submittedName>
</protein>
<dbReference type="EMBL" id="JARJCW010000173">
    <property type="protein sequence ID" value="KAJ7189560.1"/>
    <property type="molecule type" value="Genomic_DNA"/>
</dbReference>
<gene>
    <name evidence="1" type="ORF">GGX14DRAFT_484836</name>
</gene>
<evidence type="ECO:0000313" key="1">
    <source>
        <dbReference type="EMBL" id="KAJ7189560.1"/>
    </source>
</evidence>
<reference evidence="1" key="1">
    <citation type="submission" date="2023-03" db="EMBL/GenBank/DDBJ databases">
        <title>Massive genome expansion in bonnet fungi (Mycena s.s.) driven by repeated elements and novel gene families across ecological guilds.</title>
        <authorList>
            <consortium name="Lawrence Berkeley National Laboratory"/>
            <person name="Harder C.B."/>
            <person name="Miyauchi S."/>
            <person name="Viragh M."/>
            <person name="Kuo A."/>
            <person name="Thoen E."/>
            <person name="Andreopoulos B."/>
            <person name="Lu D."/>
            <person name="Skrede I."/>
            <person name="Drula E."/>
            <person name="Henrissat B."/>
            <person name="Morin E."/>
            <person name="Kohler A."/>
            <person name="Barry K."/>
            <person name="LaButti K."/>
            <person name="Morin E."/>
            <person name="Salamov A."/>
            <person name="Lipzen A."/>
            <person name="Mereny Z."/>
            <person name="Hegedus B."/>
            <person name="Baldrian P."/>
            <person name="Stursova M."/>
            <person name="Weitz H."/>
            <person name="Taylor A."/>
            <person name="Grigoriev I.V."/>
            <person name="Nagy L.G."/>
            <person name="Martin F."/>
            <person name="Kauserud H."/>
        </authorList>
    </citation>
    <scope>NUCLEOTIDE SEQUENCE</scope>
    <source>
        <strain evidence="1">9144</strain>
    </source>
</reference>
<accession>A0AAD6UQ10</accession>
<organism evidence="1 2">
    <name type="scientific">Mycena pura</name>
    <dbReference type="NCBI Taxonomy" id="153505"/>
    <lineage>
        <taxon>Eukaryota</taxon>
        <taxon>Fungi</taxon>
        <taxon>Dikarya</taxon>
        <taxon>Basidiomycota</taxon>
        <taxon>Agaricomycotina</taxon>
        <taxon>Agaricomycetes</taxon>
        <taxon>Agaricomycetidae</taxon>
        <taxon>Agaricales</taxon>
        <taxon>Marasmiineae</taxon>
        <taxon>Mycenaceae</taxon>
        <taxon>Mycena</taxon>
    </lineage>
</organism>
<sequence length="175" mass="18995">MAGCWTCTKRIHHNFNASPAPPSNSSGCFHPPSDSCSFYADCLETRYHCGPAGYPLGFGEMFCTKFQAARATLSASGQTWMLTTMHCLQVALVPDAVGAMGAAANCIALEHKGFATHADCYVHSGICKLPPSDWEAVLNIVDIKTLFDSWDALRETLTVGTECLELYAFLAERSF</sequence>
<proteinExistence type="predicted"/>
<keyword evidence="2" id="KW-1185">Reference proteome</keyword>